<evidence type="ECO:0000313" key="2">
    <source>
        <dbReference type="Proteomes" id="UP001432322"/>
    </source>
</evidence>
<name>A0AAV5WG16_9BILA</name>
<gene>
    <name evidence="1" type="ORF">PFISCL1PPCAC_21269</name>
</gene>
<proteinExistence type="predicted"/>
<dbReference type="Proteomes" id="UP001432322">
    <property type="component" value="Unassembled WGS sequence"/>
</dbReference>
<protein>
    <submittedName>
        <fullName evidence="1">Uncharacterized protein</fullName>
    </submittedName>
</protein>
<dbReference type="AlphaFoldDB" id="A0AAV5WG16"/>
<reference evidence="1" key="1">
    <citation type="submission" date="2023-10" db="EMBL/GenBank/DDBJ databases">
        <title>Genome assembly of Pristionchus species.</title>
        <authorList>
            <person name="Yoshida K."/>
            <person name="Sommer R.J."/>
        </authorList>
    </citation>
    <scope>NUCLEOTIDE SEQUENCE</scope>
    <source>
        <strain evidence="1">RS5133</strain>
    </source>
</reference>
<feature type="non-terminal residue" evidence="1">
    <location>
        <position position="1"/>
    </location>
</feature>
<evidence type="ECO:0000313" key="1">
    <source>
        <dbReference type="EMBL" id="GMT29972.1"/>
    </source>
</evidence>
<keyword evidence="2" id="KW-1185">Reference proteome</keyword>
<organism evidence="1 2">
    <name type="scientific">Pristionchus fissidentatus</name>
    <dbReference type="NCBI Taxonomy" id="1538716"/>
    <lineage>
        <taxon>Eukaryota</taxon>
        <taxon>Metazoa</taxon>
        <taxon>Ecdysozoa</taxon>
        <taxon>Nematoda</taxon>
        <taxon>Chromadorea</taxon>
        <taxon>Rhabditida</taxon>
        <taxon>Rhabditina</taxon>
        <taxon>Diplogasteromorpha</taxon>
        <taxon>Diplogasteroidea</taxon>
        <taxon>Neodiplogasteridae</taxon>
        <taxon>Pristionchus</taxon>
    </lineage>
</organism>
<dbReference type="EMBL" id="BTSY01000005">
    <property type="protein sequence ID" value="GMT29972.1"/>
    <property type="molecule type" value="Genomic_DNA"/>
</dbReference>
<accession>A0AAV5WG16</accession>
<sequence>ITRPSAASHNNNTNSINLPPQWQRYQRYAVYTHFLRIYQQIIIQPMLGAVMFPAEMLGTLGQFVSLGAISSEDYDIDSRIAAPAGRLIIPIAPDSRVEICFLFIFTLIGHKNFPWELLRVIDVGVDRAKFVRTQFG</sequence>
<comment type="caution">
    <text evidence="1">The sequence shown here is derived from an EMBL/GenBank/DDBJ whole genome shotgun (WGS) entry which is preliminary data.</text>
</comment>